<reference evidence="1" key="1">
    <citation type="submission" date="2022-10" db="EMBL/GenBank/DDBJ databases">
        <title>Luteolibacter sp. GHJ8, whole genome shotgun sequencing project.</title>
        <authorList>
            <person name="Zhao G."/>
            <person name="Shen L."/>
        </authorList>
    </citation>
    <scope>NUCLEOTIDE SEQUENCE</scope>
    <source>
        <strain evidence="1">GHJ8</strain>
    </source>
</reference>
<sequence>MRVILRVRELIRASPSMDWDRETRAEIDRIFASLLAEVCARMHAEQVAMLERYKREAEKGDATLESLFPYPTLRRFYSHWAEKDGLAATDGVYSLGISWLRLARIHYEWSKADPDAALEWALSASVAERFPGDLLEIRSRSFYRAADKDFESAMGKLAGLDGEFKQHILPFLAADEGMDESKVSRLLGMAEGVPKPEETLQGILGKFASENPAEALALVERMEGSPELRAERERHCFNQAPAEFFPRWLEAHGADKGGEKAGEVVKIFISKHPSEAIEWLNGLDDGARRDHLQAGRIDDLVESLSEAADPFGGKVGSAEGISDPALRREVYRGLYRMQLERDPGEAEAWRMEVPEEDRPEK</sequence>
<gene>
    <name evidence="1" type="ORF">OJ996_24180</name>
</gene>
<dbReference type="EMBL" id="JAPDDR010000017">
    <property type="protein sequence ID" value="MCW1916707.1"/>
    <property type="molecule type" value="Genomic_DNA"/>
</dbReference>
<evidence type="ECO:0000313" key="2">
    <source>
        <dbReference type="Proteomes" id="UP001165653"/>
    </source>
</evidence>
<dbReference type="RefSeq" id="WP_264516292.1">
    <property type="nucleotide sequence ID" value="NZ_JAPDDR010000017.1"/>
</dbReference>
<organism evidence="1 2">
    <name type="scientific">Luteolibacter rhizosphaerae</name>
    <dbReference type="NCBI Taxonomy" id="2989719"/>
    <lineage>
        <taxon>Bacteria</taxon>
        <taxon>Pseudomonadati</taxon>
        <taxon>Verrucomicrobiota</taxon>
        <taxon>Verrucomicrobiia</taxon>
        <taxon>Verrucomicrobiales</taxon>
        <taxon>Verrucomicrobiaceae</taxon>
        <taxon>Luteolibacter</taxon>
    </lineage>
</organism>
<dbReference type="Proteomes" id="UP001165653">
    <property type="component" value="Unassembled WGS sequence"/>
</dbReference>
<comment type="caution">
    <text evidence="1">The sequence shown here is derived from an EMBL/GenBank/DDBJ whole genome shotgun (WGS) entry which is preliminary data.</text>
</comment>
<keyword evidence="2" id="KW-1185">Reference proteome</keyword>
<proteinExistence type="predicted"/>
<protein>
    <recommendedName>
        <fullName evidence="3">DUF4034 domain-containing protein</fullName>
    </recommendedName>
</protein>
<name>A0ABT3GA30_9BACT</name>
<evidence type="ECO:0000313" key="1">
    <source>
        <dbReference type="EMBL" id="MCW1916707.1"/>
    </source>
</evidence>
<accession>A0ABT3GA30</accession>
<evidence type="ECO:0008006" key="3">
    <source>
        <dbReference type="Google" id="ProtNLM"/>
    </source>
</evidence>